<gene>
    <name evidence="1" type="primary">rssA</name>
    <name evidence="1" type="ORF">FVB9532_01321</name>
</gene>
<dbReference type="EC" id="2.7.13.3" evidence="1"/>
<evidence type="ECO:0000313" key="2">
    <source>
        <dbReference type="Proteomes" id="UP000356253"/>
    </source>
</evidence>
<name>A0AC61Y6C3_9FLAO</name>
<comment type="caution">
    <text evidence="1">The sequence shown here is derived from an EMBL/GenBank/DDBJ whole genome shotgun (WGS) entry which is preliminary data.</text>
</comment>
<organism evidence="1 2">
    <name type="scientific">Mesonia oceanica</name>
    <dbReference type="NCBI Taxonomy" id="2687242"/>
    <lineage>
        <taxon>Bacteria</taxon>
        <taxon>Pseudomonadati</taxon>
        <taxon>Bacteroidota</taxon>
        <taxon>Flavobacteriia</taxon>
        <taxon>Flavobacteriales</taxon>
        <taxon>Flavobacteriaceae</taxon>
        <taxon>Mesonia</taxon>
    </lineage>
</organism>
<keyword evidence="2" id="KW-1185">Reference proteome</keyword>
<reference evidence="1" key="1">
    <citation type="submission" date="2019-09" db="EMBL/GenBank/DDBJ databases">
        <authorList>
            <person name="Rodrigo-Torres L."/>
            <person name="Arahal R. D."/>
            <person name="Lucena T."/>
        </authorList>
    </citation>
    <scope>NUCLEOTIDE SEQUENCE</scope>
    <source>
        <strain evidence="1">ISS653</strain>
    </source>
</reference>
<evidence type="ECO:0000313" key="1">
    <source>
        <dbReference type="EMBL" id="VVV00057.1"/>
    </source>
</evidence>
<proteinExistence type="predicted"/>
<accession>A0AC61Y6C3</accession>
<keyword evidence="1" id="KW-0808">Transferase</keyword>
<sequence>MKLLNYTTKYFAAILLFALLIFTVIFYFQMLDEIYDSLDDGLENQKILVINRAKKDPTILHKTSFEDGYYTIHPTTYSEIRNVKDSYRDTLMYMLNEKDYEPVRLLETAFRQGDHYYKLKVITSMVEEDDLIEDLLYSILWLYIGLVVGVLLLNNWVLKRLWRPFYSLLNKLKNFNIEKEQSIDFEKTNIEEFQLLNLQVEKLLQKSIDSFKAQKQFIENASHELQTPLAISINKLELLAEKEELSPKNIALLASVLENLERMTRLNQALLLLSKIDNKQFVEEENLNIPEIINQIVYDFSDFAKHRNIEISISSQDAIQKFMNKDLAVILFTNLIKNAIVHASLNSIIRIKINEQKVSIENESETGKLDHQKLFSRFYKVNTRKNSTGLGLSIAKAIADKYGLALTYTYDRYHLFIVDFTKNSQAT</sequence>
<dbReference type="EMBL" id="CABVMM010000004">
    <property type="protein sequence ID" value="VVV00057.1"/>
    <property type="molecule type" value="Genomic_DNA"/>
</dbReference>
<protein>
    <submittedName>
        <fullName evidence="1">Swarming motility regulation sensor protein RssA</fullName>
        <ecNumber evidence="1">2.7.13.3</ecNumber>
    </submittedName>
</protein>
<dbReference type="Proteomes" id="UP000356253">
    <property type="component" value="Unassembled WGS sequence"/>
</dbReference>